<dbReference type="Proteomes" id="UP000011081">
    <property type="component" value="Unassembled WGS sequence"/>
</dbReference>
<organism evidence="2 3">
    <name type="scientific">Vavraia culicis (isolate floridensis)</name>
    <name type="common">Microsporidian parasite</name>
    <dbReference type="NCBI Taxonomy" id="948595"/>
    <lineage>
        <taxon>Eukaryota</taxon>
        <taxon>Fungi</taxon>
        <taxon>Fungi incertae sedis</taxon>
        <taxon>Microsporidia</taxon>
        <taxon>Pleistophoridae</taxon>
        <taxon>Vavraia</taxon>
    </lineage>
</organism>
<feature type="signal peptide" evidence="1">
    <location>
        <begin position="1"/>
        <end position="23"/>
    </location>
</feature>
<proteinExistence type="predicted"/>
<dbReference type="RefSeq" id="XP_008073175.1">
    <property type="nucleotide sequence ID" value="XM_008074984.1"/>
</dbReference>
<dbReference type="HOGENOM" id="CLU_608594_0_0_1"/>
<evidence type="ECO:0000313" key="3">
    <source>
        <dbReference type="Proteomes" id="UP000011081"/>
    </source>
</evidence>
<reference evidence="3" key="1">
    <citation type="submission" date="2011-03" db="EMBL/GenBank/DDBJ databases">
        <title>The genome sequence of Vavraia culicis strain floridensis.</title>
        <authorList>
            <consortium name="The Broad Institute Genome Sequencing Platform"/>
            <person name="Cuomo C."/>
            <person name="Becnel J."/>
            <person name="Sanscrainte N."/>
            <person name="Young S.K."/>
            <person name="Zeng Q."/>
            <person name="Gargeya S."/>
            <person name="Fitzgerald M."/>
            <person name="Haas B."/>
            <person name="Abouelleil A."/>
            <person name="Alvarado L."/>
            <person name="Arachchi H.M."/>
            <person name="Berlin A."/>
            <person name="Chapman S.B."/>
            <person name="Gearin G."/>
            <person name="Goldberg J."/>
            <person name="Griggs A."/>
            <person name="Gujja S."/>
            <person name="Hansen M."/>
            <person name="Heiman D."/>
            <person name="Howarth C."/>
            <person name="Larimer J."/>
            <person name="Lui A."/>
            <person name="MacDonald P.J.P."/>
            <person name="McCowen C."/>
            <person name="Montmayeur A."/>
            <person name="Murphy C."/>
            <person name="Neiman D."/>
            <person name="Pearson M."/>
            <person name="Priest M."/>
            <person name="Roberts A."/>
            <person name="Saif S."/>
            <person name="Shea T."/>
            <person name="Sisk P."/>
            <person name="Stolte C."/>
            <person name="Sykes S."/>
            <person name="Wortman J."/>
            <person name="Nusbaum C."/>
            <person name="Birren B."/>
        </authorList>
    </citation>
    <scope>NUCLEOTIDE SEQUENCE [LARGE SCALE GENOMIC DNA]</scope>
    <source>
        <strain evidence="3">floridensis</strain>
    </source>
</reference>
<sequence length="374" mass="43495">MLTFKYCTCILSILFAWMNTVTAITTATEQVMDGLGIINYRMSTVNFLNVHDRRWRITQLYVPLNYNIDRLQEESRRIVNMLISYNTHYKNVPACANDSESKMGDKLQKIIDANKQAGIADKNKFTEITKEFCDDFHSLVKEIVNDCQSSDKKGLAIIEIDLDKLNDMYAALLAVVDRRVDKEFLGDFQRAYNSIVSTLDLMEYGPNEVNHEMLVKRFKYLLESVKPHMNMFYHLYSVICEIKAKKDDKTRQNGIDERVKRYDSVINELSKLIYSGKIEEEGHSIATIKQFISFFNDLRMTFRFLDQNTYVLSNIYVNLIKKNIETAYIAKIAENNKNNTVSKKLNYDDAKANEKNEMNLRLYMTDQSISNTSS</sequence>
<dbReference type="OMA" id="MIHNTIM"/>
<dbReference type="GeneID" id="19878045"/>
<feature type="chain" id="PRO_5003960256" evidence="1">
    <location>
        <begin position="24"/>
        <end position="374"/>
    </location>
</feature>
<name>L2GYF3_VAVCU</name>
<protein>
    <submittedName>
        <fullName evidence="2">Uncharacterized protein</fullName>
    </submittedName>
</protein>
<dbReference type="EMBL" id="GL877405">
    <property type="protein sequence ID" value="ELA48318.1"/>
    <property type="molecule type" value="Genomic_DNA"/>
</dbReference>
<evidence type="ECO:0000313" key="2">
    <source>
        <dbReference type="EMBL" id="ELA48318.1"/>
    </source>
</evidence>
<dbReference type="VEuPathDB" id="MicrosporidiaDB:VCUG_00154"/>
<keyword evidence="1" id="KW-0732">Signal</keyword>
<accession>L2GYF3</accession>
<gene>
    <name evidence="2" type="ORF">VCUG_00154</name>
</gene>
<keyword evidence="3" id="KW-1185">Reference proteome</keyword>
<dbReference type="InParanoid" id="L2GYF3"/>
<evidence type="ECO:0000256" key="1">
    <source>
        <dbReference type="SAM" id="SignalP"/>
    </source>
</evidence>
<dbReference type="AlphaFoldDB" id="L2GYF3"/>